<gene>
    <name evidence="2" type="ORF">P691DRAFT_847985</name>
</gene>
<name>A0A9P5XNM4_9AGAR</name>
<feature type="transmembrane region" description="Helical" evidence="1">
    <location>
        <begin position="252"/>
        <end position="271"/>
    </location>
</feature>
<reference evidence="2" key="1">
    <citation type="submission" date="2020-11" db="EMBL/GenBank/DDBJ databases">
        <authorList>
            <consortium name="DOE Joint Genome Institute"/>
            <person name="Ahrendt S."/>
            <person name="Riley R."/>
            <person name="Andreopoulos W."/>
            <person name="Labutti K."/>
            <person name="Pangilinan J."/>
            <person name="Ruiz-Duenas F.J."/>
            <person name="Barrasa J.M."/>
            <person name="Sanchez-Garcia M."/>
            <person name="Camarero S."/>
            <person name="Miyauchi S."/>
            <person name="Serrano A."/>
            <person name="Linde D."/>
            <person name="Babiker R."/>
            <person name="Drula E."/>
            <person name="Ayuso-Fernandez I."/>
            <person name="Pacheco R."/>
            <person name="Padilla G."/>
            <person name="Ferreira P."/>
            <person name="Barriuso J."/>
            <person name="Kellner H."/>
            <person name="Castanera R."/>
            <person name="Alfaro M."/>
            <person name="Ramirez L."/>
            <person name="Pisabarro A.G."/>
            <person name="Kuo A."/>
            <person name="Tritt A."/>
            <person name="Lipzen A."/>
            <person name="He G."/>
            <person name="Yan M."/>
            <person name="Ng V."/>
            <person name="Cullen D."/>
            <person name="Martin F."/>
            <person name="Rosso M.-N."/>
            <person name="Henrissat B."/>
            <person name="Hibbett D."/>
            <person name="Martinez A.T."/>
            <person name="Grigoriev I.V."/>
        </authorList>
    </citation>
    <scope>NUCLEOTIDE SEQUENCE</scope>
    <source>
        <strain evidence="2">MF-IS2</strain>
    </source>
</reference>
<evidence type="ECO:0000313" key="3">
    <source>
        <dbReference type="Proteomes" id="UP000807342"/>
    </source>
</evidence>
<feature type="transmembrane region" description="Helical" evidence="1">
    <location>
        <begin position="12"/>
        <end position="34"/>
    </location>
</feature>
<evidence type="ECO:0000313" key="2">
    <source>
        <dbReference type="EMBL" id="KAF9454108.1"/>
    </source>
</evidence>
<organism evidence="2 3">
    <name type="scientific">Macrolepiota fuliginosa MF-IS2</name>
    <dbReference type="NCBI Taxonomy" id="1400762"/>
    <lineage>
        <taxon>Eukaryota</taxon>
        <taxon>Fungi</taxon>
        <taxon>Dikarya</taxon>
        <taxon>Basidiomycota</taxon>
        <taxon>Agaricomycotina</taxon>
        <taxon>Agaricomycetes</taxon>
        <taxon>Agaricomycetidae</taxon>
        <taxon>Agaricales</taxon>
        <taxon>Agaricineae</taxon>
        <taxon>Agaricaceae</taxon>
        <taxon>Macrolepiota</taxon>
    </lineage>
</organism>
<keyword evidence="1" id="KW-1133">Transmembrane helix</keyword>
<feature type="transmembrane region" description="Helical" evidence="1">
    <location>
        <begin position="46"/>
        <end position="66"/>
    </location>
</feature>
<feature type="transmembrane region" description="Helical" evidence="1">
    <location>
        <begin position="224"/>
        <end position="246"/>
    </location>
</feature>
<keyword evidence="1" id="KW-0812">Transmembrane</keyword>
<proteinExistence type="predicted"/>
<comment type="caution">
    <text evidence="2">The sequence shown here is derived from an EMBL/GenBank/DDBJ whole genome shotgun (WGS) entry which is preliminary data.</text>
</comment>
<accession>A0A9P5XNM4</accession>
<keyword evidence="1" id="KW-0472">Membrane</keyword>
<dbReference type="EMBL" id="MU151056">
    <property type="protein sequence ID" value="KAF9454108.1"/>
    <property type="molecule type" value="Genomic_DNA"/>
</dbReference>
<evidence type="ECO:0000256" key="1">
    <source>
        <dbReference type="SAM" id="Phobius"/>
    </source>
</evidence>
<protein>
    <submittedName>
        <fullName evidence="2">Uncharacterized protein</fullName>
    </submittedName>
</protein>
<keyword evidence="3" id="KW-1185">Reference proteome</keyword>
<feature type="transmembrane region" description="Helical" evidence="1">
    <location>
        <begin position="86"/>
        <end position="108"/>
    </location>
</feature>
<dbReference type="AlphaFoldDB" id="A0A9P5XNM4"/>
<dbReference type="OrthoDB" id="3046318at2759"/>
<feature type="transmembrane region" description="Helical" evidence="1">
    <location>
        <begin position="129"/>
        <end position="152"/>
    </location>
</feature>
<dbReference type="Proteomes" id="UP000807342">
    <property type="component" value="Unassembled WGS sequence"/>
</dbReference>
<sequence length="279" mass="30670">MAADPNFTHLAPAYLTLLIVGGQTGLPIIIATLLISKKVTRHPTLINFFCTWVIYSVTYCIFLYSGQGDQQPPSTLCQIQSAAIHGAAPMCVVATLTLVIQASTEYLNTFREPPAQQMTSPRSRWPKTLRLRIMLAMPYVIFAAFVLLTAFLQRQKGVDTGGWNGLYCTLRGSTIIRYAVPAFCTAILAAIVGFEVAIAIRYFRMQRTISDSFPLAETKKSRAMVIRVLAFSLYTLVTLSAGVLFLSGSTLAWPYMVQAALPLSAFVVFGAQKVAYTLF</sequence>
<feature type="transmembrane region" description="Helical" evidence="1">
    <location>
        <begin position="175"/>
        <end position="203"/>
    </location>
</feature>